<dbReference type="CTD" id="553239"/>
<evidence type="ECO:0000256" key="3">
    <source>
        <dbReference type="SAM" id="Phobius"/>
    </source>
</evidence>
<dbReference type="InterPro" id="IPR042288">
    <property type="entry name" value="LRAT"/>
</dbReference>
<dbReference type="PANTHER" id="PTHR46678">
    <property type="entry name" value="LECITHIN RETINOL ACYLTRANSFERASE"/>
    <property type="match status" value="1"/>
</dbReference>
<evidence type="ECO:0000256" key="2">
    <source>
        <dbReference type="SAM" id="MobiDB-lite"/>
    </source>
</evidence>
<dbReference type="KEGG" id="mze:101485910"/>
<dbReference type="GO" id="GO:0042572">
    <property type="term" value="P:retinol metabolic process"/>
    <property type="evidence" value="ECO:0007669"/>
    <property type="project" value="InterPro"/>
</dbReference>
<dbReference type="GO" id="GO:0047173">
    <property type="term" value="F:phosphatidylcholine-retinol O-acyltransferase activity"/>
    <property type="evidence" value="ECO:0007669"/>
    <property type="project" value="InterPro"/>
</dbReference>
<dbReference type="AlphaFoldDB" id="A0A3P9BHU5"/>
<evidence type="ECO:0000313" key="6">
    <source>
        <dbReference type="Proteomes" id="UP000265160"/>
    </source>
</evidence>
<dbReference type="Ensembl" id="ENSMZET00005009656.1">
    <property type="protein sequence ID" value="ENSMZEP00005009306.1"/>
    <property type="gene ID" value="ENSMZEG00005007057.1"/>
</dbReference>
<feature type="active site" description="Acyl-thioester intermediate" evidence="1">
    <location>
        <position position="225"/>
    </location>
</feature>
<sequence length="294" mass="33214">MCAPQKTTKGKMLKRRTTKNAHVRKVTPGQSCPWDFLDGLSPPSARKDKKAIPHTHSGVLPPHMFTMLQLLTFLVEKVSLLFKFKLFESSWLESRQRERAERRTPSPPLRRGDVLEVPRSLFTHFGIYLGDNKVAHLIPDILPVLTSNDKLISSVITNERLILGCIYRCATVRVDTLEDFAYGASILVNHADKMMKTPPLPDDTVAKRAEKLIGAFPYSLLWSNCEHFVTYCRYGAARSRQTEQFCEVLKSIIRDQRTVIVSGLLGIISVVYFGMAPLTTLPTILIPFTLWMAG</sequence>
<protein>
    <submittedName>
        <fullName evidence="5">Lecithin retinol acyltransferase a</fullName>
    </submittedName>
</protein>
<feature type="domain" description="LRAT" evidence="4">
    <location>
        <begin position="114"/>
        <end position="241"/>
    </location>
</feature>
<feature type="region of interest" description="Disordered" evidence="2">
    <location>
        <begin position="1"/>
        <end position="21"/>
    </location>
</feature>
<feature type="compositionally biased region" description="Basic residues" evidence="2">
    <location>
        <begin position="8"/>
        <end position="21"/>
    </location>
</feature>
<keyword evidence="6" id="KW-1185">Reference proteome</keyword>
<feature type="transmembrane region" description="Helical" evidence="3">
    <location>
        <begin position="259"/>
        <end position="292"/>
    </location>
</feature>
<dbReference type="PROSITE" id="PS51934">
    <property type="entry name" value="LRAT"/>
    <property type="match status" value="1"/>
</dbReference>
<dbReference type="PANTHER" id="PTHR46678:SF1">
    <property type="entry name" value="LECITHIN RETINOL ACYLTRANSFERASE"/>
    <property type="match status" value="1"/>
</dbReference>
<keyword evidence="3" id="KW-1133">Transmembrane helix</keyword>
<proteinExistence type="predicted"/>
<keyword evidence="3" id="KW-0472">Membrane</keyword>
<dbReference type="Proteomes" id="UP000265160">
    <property type="component" value="LG6"/>
</dbReference>
<reference evidence="5" key="2">
    <citation type="submission" date="2025-08" db="UniProtKB">
        <authorList>
            <consortium name="Ensembl"/>
        </authorList>
    </citation>
    <scope>IDENTIFICATION</scope>
</reference>
<dbReference type="GO" id="GO:0005791">
    <property type="term" value="C:rough endoplasmic reticulum"/>
    <property type="evidence" value="ECO:0007669"/>
    <property type="project" value="TreeGrafter"/>
</dbReference>
<evidence type="ECO:0000256" key="1">
    <source>
        <dbReference type="PIRSR" id="PIRSR642288-1"/>
    </source>
</evidence>
<reference evidence="5 6" key="1">
    <citation type="journal article" date="2014" name="Nature">
        <title>The genomic substrate for adaptive radiation in African cichlid fish.</title>
        <authorList>
            <person name="Brawand D."/>
            <person name="Wagner C.E."/>
            <person name="Li Y.I."/>
            <person name="Malinsky M."/>
            <person name="Keller I."/>
            <person name="Fan S."/>
            <person name="Simakov O."/>
            <person name="Ng A.Y."/>
            <person name="Lim Z.W."/>
            <person name="Bezault E."/>
            <person name="Turner-Maier J."/>
            <person name="Johnson J."/>
            <person name="Alcazar R."/>
            <person name="Noh H.J."/>
            <person name="Russell P."/>
            <person name="Aken B."/>
            <person name="Alfoldi J."/>
            <person name="Amemiya C."/>
            <person name="Azzouzi N."/>
            <person name="Baroiller J.F."/>
            <person name="Barloy-Hubler F."/>
            <person name="Berlin A."/>
            <person name="Bloomquist R."/>
            <person name="Carleton K.L."/>
            <person name="Conte M.A."/>
            <person name="D'Cotta H."/>
            <person name="Eshel O."/>
            <person name="Gaffney L."/>
            <person name="Galibert F."/>
            <person name="Gante H.F."/>
            <person name="Gnerre S."/>
            <person name="Greuter L."/>
            <person name="Guyon R."/>
            <person name="Haddad N.S."/>
            <person name="Haerty W."/>
            <person name="Harris R.M."/>
            <person name="Hofmann H.A."/>
            <person name="Hourlier T."/>
            <person name="Hulata G."/>
            <person name="Jaffe D.B."/>
            <person name="Lara M."/>
            <person name="Lee A.P."/>
            <person name="MacCallum I."/>
            <person name="Mwaiko S."/>
            <person name="Nikaido M."/>
            <person name="Nishihara H."/>
            <person name="Ozouf-Costaz C."/>
            <person name="Penman D.J."/>
            <person name="Przybylski D."/>
            <person name="Rakotomanga M."/>
            <person name="Renn S.C.P."/>
            <person name="Ribeiro F.J."/>
            <person name="Ron M."/>
            <person name="Salzburger W."/>
            <person name="Sanchez-Pulido L."/>
            <person name="Santos M.E."/>
            <person name="Searle S."/>
            <person name="Sharpe T."/>
            <person name="Swofford R."/>
            <person name="Tan F.J."/>
            <person name="Williams L."/>
            <person name="Young S."/>
            <person name="Yin S."/>
            <person name="Okada N."/>
            <person name="Kocher T.D."/>
            <person name="Miska E.A."/>
            <person name="Lander E.S."/>
            <person name="Venkatesh B."/>
            <person name="Fernald R.D."/>
            <person name="Meyer A."/>
            <person name="Ponting C.P."/>
            <person name="Streelman J.T."/>
            <person name="Lindblad-Toh K."/>
            <person name="Seehausen O."/>
            <person name="Di Palma F."/>
        </authorList>
    </citation>
    <scope>NUCLEOTIDE SEQUENCE</scope>
</reference>
<dbReference type="Pfam" id="PF04970">
    <property type="entry name" value="LRAT"/>
    <property type="match status" value="1"/>
</dbReference>
<dbReference type="GO" id="GO:0006776">
    <property type="term" value="P:vitamin A metabolic process"/>
    <property type="evidence" value="ECO:0007669"/>
    <property type="project" value="TreeGrafter"/>
</dbReference>
<organism evidence="5 6">
    <name type="scientific">Maylandia zebra</name>
    <name type="common">zebra mbuna</name>
    <dbReference type="NCBI Taxonomy" id="106582"/>
    <lineage>
        <taxon>Eukaryota</taxon>
        <taxon>Metazoa</taxon>
        <taxon>Chordata</taxon>
        <taxon>Craniata</taxon>
        <taxon>Vertebrata</taxon>
        <taxon>Euteleostomi</taxon>
        <taxon>Actinopterygii</taxon>
        <taxon>Neopterygii</taxon>
        <taxon>Teleostei</taxon>
        <taxon>Neoteleostei</taxon>
        <taxon>Acanthomorphata</taxon>
        <taxon>Ovalentaria</taxon>
        <taxon>Cichlomorphae</taxon>
        <taxon>Cichliformes</taxon>
        <taxon>Cichlidae</taxon>
        <taxon>African cichlids</taxon>
        <taxon>Pseudocrenilabrinae</taxon>
        <taxon>Haplochromini</taxon>
        <taxon>Maylandia</taxon>
        <taxon>Maylandia zebra complex</taxon>
    </lineage>
</organism>
<dbReference type="Gene3D" id="3.90.1720.10">
    <property type="entry name" value="endopeptidase domain like (from Nostoc punctiforme)"/>
    <property type="match status" value="1"/>
</dbReference>
<evidence type="ECO:0000259" key="4">
    <source>
        <dbReference type="PROSITE" id="PS51934"/>
    </source>
</evidence>
<dbReference type="RefSeq" id="XP_004576471.3">
    <property type="nucleotide sequence ID" value="XM_004576414.3"/>
</dbReference>
<dbReference type="STRING" id="106582.ENSMZEP00005009306"/>
<evidence type="ECO:0000313" key="5">
    <source>
        <dbReference type="Ensembl" id="ENSMZEP00005009306.1"/>
    </source>
</evidence>
<dbReference type="InterPro" id="IPR007053">
    <property type="entry name" value="LRAT_dom"/>
</dbReference>
<accession>A0A3P9BHU5</accession>
<reference evidence="5" key="3">
    <citation type="submission" date="2025-09" db="UniProtKB">
        <authorList>
            <consortium name="Ensembl"/>
        </authorList>
    </citation>
    <scope>IDENTIFICATION</scope>
</reference>
<dbReference type="GeneTree" id="ENSGT00510000047351"/>
<name>A0A3P9BHU5_9CICH</name>
<keyword evidence="3" id="KW-0812">Transmembrane</keyword>